<keyword evidence="3 4" id="KW-0067">ATP-binding</keyword>
<dbReference type="STRING" id="1806994.A0A507BMD3"/>
<dbReference type="SMART" id="SM00220">
    <property type="entry name" value="S_TKc"/>
    <property type="match status" value="1"/>
</dbReference>
<feature type="domain" description="FHA" evidence="6">
    <location>
        <begin position="28"/>
        <end position="77"/>
    </location>
</feature>
<evidence type="ECO:0000313" key="8">
    <source>
        <dbReference type="EMBL" id="TPX31410.1"/>
    </source>
</evidence>
<dbReference type="Gene3D" id="3.30.200.20">
    <property type="entry name" value="Phosphorylase Kinase, domain 1"/>
    <property type="match status" value="1"/>
</dbReference>
<dbReference type="SMART" id="SM00240">
    <property type="entry name" value="FHA"/>
    <property type="match status" value="1"/>
</dbReference>
<evidence type="ECO:0000256" key="4">
    <source>
        <dbReference type="PROSITE-ProRule" id="PRU10141"/>
    </source>
</evidence>
<gene>
    <name evidence="8" type="ORF">SmJEL517_g05228</name>
</gene>
<dbReference type="PANTHER" id="PTHR24347">
    <property type="entry name" value="SERINE/THREONINE-PROTEIN KINASE"/>
    <property type="match status" value="1"/>
</dbReference>
<dbReference type="AlphaFoldDB" id="A0A507BMD3"/>
<dbReference type="Pfam" id="PF00069">
    <property type="entry name" value="Pkinase"/>
    <property type="match status" value="1"/>
</dbReference>
<comment type="similarity">
    <text evidence="1">Belongs to the protein kinase superfamily. CAMK Ser/Thr protein kinase family. CHEK2 subfamily.</text>
</comment>
<dbReference type="InterPro" id="IPR008271">
    <property type="entry name" value="Ser/Thr_kinase_AS"/>
</dbReference>
<feature type="binding site" evidence="4">
    <location>
        <position position="149"/>
    </location>
    <ligand>
        <name>ATP</name>
        <dbReference type="ChEBI" id="CHEBI:30616"/>
    </ligand>
</feature>
<keyword evidence="5" id="KW-0723">Serine/threonine-protein kinase</keyword>
<dbReference type="FunFam" id="1.10.510.10:FF:000571">
    <property type="entry name" value="Maternal embryonic leucine zipper kinase"/>
    <property type="match status" value="1"/>
</dbReference>
<evidence type="ECO:0008006" key="10">
    <source>
        <dbReference type="Google" id="ProtNLM"/>
    </source>
</evidence>
<dbReference type="PROSITE" id="PS50011">
    <property type="entry name" value="PROTEIN_KINASE_DOM"/>
    <property type="match status" value="1"/>
</dbReference>
<dbReference type="SUPFAM" id="SSF49879">
    <property type="entry name" value="SMAD/FHA domain"/>
    <property type="match status" value="1"/>
</dbReference>
<dbReference type="PROSITE" id="PS00108">
    <property type="entry name" value="PROTEIN_KINASE_ST"/>
    <property type="match status" value="1"/>
</dbReference>
<keyword evidence="9" id="KW-1185">Reference proteome</keyword>
<protein>
    <recommendedName>
        <fullName evidence="10">Protein kinase domain-containing protein</fullName>
    </recommendedName>
</protein>
<evidence type="ECO:0000259" key="6">
    <source>
        <dbReference type="PROSITE" id="PS50006"/>
    </source>
</evidence>
<dbReference type="Pfam" id="PF00498">
    <property type="entry name" value="FHA"/>
    <property type="match status" value="1"/>
</dbReference>
<evidence type="ECO:0000256" key="5">
    <source>
        <dbReference type="RuleBase" id="RU000304"/>
    </source>
</evidence>
<dbReference type="GO" id="GO:0004674">
    <property type="term" value="F:protein serine/threonine kinase activity"/>
    <property type="evidence" value="ECO:0007669"/>
    <property type="project" value="UniProtKB-KW"/>
</dbReference>
<sequence length="416" mass="47116">MNGVKPWGRLVYLTNGPAKSIDLINAEYAFGRGKACQIVLDDNQMISKRQFVIALVEDTPCLMDVSQNGTLVNGHNIARHRIILTHAAEIEIAPEAYFFVFYLPNQPIPLTLPPNSHYMILNTKTLGRGSFADVKMAIDLRSGERVAVKIFDQTITKGVNTKSAMSMLDVRNEVDLLKRIRHPNVVAIKDVIHTTSHVYLFMERITGGELFDHIVSGTGVLEEAEAKFVFFQIARAVHYLHQQGITHRDLKPENLLLETKQPFSRMILTDFGLAKFRPPLQRMQTTCGTFSYMSPEMLTENSPGVPNTGYSSKVDCWSLGCLLFAMLYGELPFGQDTNGHGTDQLFSRIRKGNFEFPNTRVHRVTSQAKNLIECLLKVDPQERYSMEQALEHPWITCQGDILKQLYHRMLKKSGWS</sequence>
<dbReference type="OrthoDB" id="40902at2759"/>
<dbReference type="GeneID" id="42006451"/>
<dbReference type="PROSITE" id="PS50006">
    <property type="entry name" value="FHA_DOMAIN"/>
    <property type="match status" value="1"/>
</dbReference>
<dbReference type="InterPro" id="IPR000719">
    <property type="entry name" value="Prot_kinase_dom"/>
</dbReference>
<comment type="caution">
    <text evidence="8">The sequence shown here is derived from an EMBL/GenBank/DDBJ whole genome shotgun (WGS) entry which is preliminary data.</text>
</comment>
<evidence type="ECO:0000256" key="3">
    <source>
        <dbReference type="ARBA" id="ARBA00022840"/>
    </source>
</evidence>
<dbReference type="RefSeq" id="XP_031022846.1">
    <property type="nucleotide sequence ID" value="XM_031171154.1"/>
</dbReference>
<dbReference type="InterPro" id="IPR017441">
    <property type="entry name" value="Protein_kinase_ATP_BS"/>
</dbReference>
<dbReference type="InterPro" id="IPR011009">
    <property type="entry name" value="Kinase-like_dom_sf"/>
</dbReference>
<reference evidence="8 9" key="1">
    <citation type="journal article" date="2019" name="Sci. Rep.">
        <title>Comparative genomics of chytrid fungi reveal insights into the obligate biotrophic and pathogenic lifestyle of Synchytrium endobioticum.</title>
        <authorList>
            <person name="van de Vossenberg B.T.L.H."/>
            <person name="Warris S."/>
            <person name="Nguyen H.D.T."/>
            <person name="van Gent-Pelzer M.P.E."/>
            <person name="Joly D.L."/>
            <person name="van de Geest H.C."/>
            <person name="Bonants P.J.M."/>
            <person name="Smith D.S."/>
            <person name="Levesque C.A."/>
            <person name="van der Lee T.A.J."/>
        </authorList>
    </citation>
    <scope>NUCLEOTIDE SEQUENCE [LARGE SCALE GENOMIC DNA]</scope>
    <source>
        <strain evidence="8 9">JEL517</strain>
    </source>
</reference>
<dbReference type="PROSITE" id="PS00107">
    <property type="entry name" value="PROTEIN_KINASE_ATP"/>
    <property type="match status" value="1"/>
</dbReference>
<dbReference type="GO" id="GO:0005524">
    <property type="term" value="F:ATP binding"/>
    <property type="evidence" value="ECO:0007669"/>
    <property type="project" value="UniProtKB-UniRule"/>
</dbReference>
<evidence type="ECO:0000313" key="9">
    <source>
        <dbReference type="Proteomes" id="UP000319731"/>
    </source>
</evidence>
<evidence type="ECO:0000256" key="2">
    <source>
        <dbReference type="ARBA" id="ARBA00022741"/>
    </source>
</evidence>
<evidence type="ECO:0000259" key="7">
    <source>
        <dbReference type="PROSITE" id="PS50011"/>
    </source>
</evidence>
<name>A0A507BMD3_9FUNG</name>
<dbReference type="InterPro" id="IPR000253">
    <property type="entry name" value="FHA_dom"/>
</dbReference>
<evidence type="ECO:0000256" key="1">
    <source>
        <dbReference type="ARBA" id="ARBA00005575"/>
    </source>
</evidence>
<dbReference type="Proteomes" id="UP000319731">
    <property type="component" value="Unassembled WGS sequence"/>
</dbReference>
<dbReference type="EMBL" id="QEAO01000045">
    <property type="protein sequence ID" value="TPX31410.1"/>
    <property type="molecule type" value="Genomic_DNA"/>
</dbReference>
<feature type="domain" description="Protein kinase" evidence="7">
    <location>
        <begin position="120"/>
        <end position="395"/>
    </location>
</feature>
<keyword evidence="2 4" id="KW-0547">Nucleotide-binding</keyword>
<accession>A0A507BMD3</accession>
<dbReference type="InterPro" id="IPR008984">
    <property type="entry name" value="SMAD_FHA_dom_sf"/>
</dbReference>
<dbReference type="CDD" id="cd05117">
    <property type="entry name" value="STKc_CAMK"/>
    <property type="match status" value="1"/>
</dbReference>
<dbReference type="Gene3D" id="1.10.510.10">
    <property type="entry name" value="Transferase(Phosphotransferase) domain 1"/>
    <property type="match status" value="1"/>
</dbReference>
<proteinExistence type="inferred from homology"/>
<dbReference type="SUPFAM" id="SSF56112">
    <property type="entry name" value="Protein kinase-like (PK-like)"/>
    <property type="match status" value="1"/>
</dbReference>
<organism evidence="8 9">
    <name type="scientific">Synchytrium microbalum</name>
    <dbReference type="NCBI Taxonomy" id="1806994"/>
    <lineage>
        <taxon>Eukaryota</taxon>
        <taxon>Fungi</taxon>
        <taxon>Fungi incertae sedis</taxon>
        <taxon>Chytridiomycota</taxon>
        <taxon>Chytridiomycota incertae sedis</taxon>
        <taxon>Chytridiomycetes</taxon>
        <taxon>Synchytriales</taxon>
        <taxon>Synchytriaceae</taxon>
        <taxon>Synchytrium</taxon>
    </lineage>
</organism>
<dbReference type="Gene3D" id="2.60.200.20">
    <property type="match status" value="1"/>
</dbReference>
<keyword evidence="5" id="KW-0808">Transferase</keyword>
<keyword evidence="5" id="KW-0418">Kinase</keyword>